<keyword evidence="3" id="KW-1185">Reference proteome</keyword>
<sequence length="78" mass="8480">MGDVNIHTLADNDGTFVPDPDLRAEVTYRRSQTGRSPLQRSLHAYHQNVLARVDGKQAGKNGVAHRTGPPAPAVPQRV</sequence>
<evidence type="ECO:0000256" key="1">
    <source>
        <dbReference type="SAM" id="MobiDB-lite"/>
    </source>
</evidence>
<name>A0A917UPN9_9ACTN</name>
<evidence type="ECO:0000313" key="2">
    <source>
        <dbReference type="EMBL" id="GGJ72644.1"/>
    </source>
</evidence>
<reference evidence="2" key="2">
    <citation type="submission" date="2020-09" db="EMBL/GenBank/DDBJ databases">
        <authorList>
            <person name="Sun Q."/>
            <person name="Ohkuma M."/>
        </authorList>
    </citation>
    <scope>NUCLEOTIDE SEQUENCE</scope>
    <source>
        <strain evidence="2">JCM 3086</strain>
    </source>
</reference>
<dbReference type="EMBL" id="BMQA01000157">
    <property type="protein sequence ID" value="GGJ72644.1"/>
    <property type="molecule type" value="Genomic_DNA"/>
</dbReference>
<accession>A0A917UPN9</accession>
<reference evidence="2" key="1">
    <citation type="journal article" date="2014" name="Int. J. Syst. Evol. Microbiol.">
        <title>Complete genome sequence of Corynebacterium casei LMG S-19264T (=DSM 44701T), isolated from a smear-ripened cheese.</title>
        <authorList>
            <consortium name="US DOE Joint Genome Institute (JGI-PGF)"/>
            <person name="Walter F."/>
            <person name="Albersmeier A."/>
            <person name="Kalinowski J."/>
            <person name="Ruckert C."/>
        </authorList>
    </citation>
    <scope>NUCLEOTIDE SEQUENCE</scope>
    <source>
        <strain evidence="2">JCM 3086</strain>
    </source>
</reference>
<dbReference type="AlphaFoldDB" id="A0A917UPN9"/>
<evidence type="ECO:0000313" key="3">
    <source>
        <dbReference type="Proteomes" id="UP000657574"/>
    </source>
</evidence>
<gene>
    <name evidence="2" type="ORF">GCM10010121_099090</name>
</gene>
<comment type="caution">
    <text evidence="2">The sequence shown here is derived from an EMBL/GenBank/DDBJ whole genome shotgun (WGS) entry which is preliminary data.</text>
</comment>
<feature type="region of interest" description="Disordered" evidence="1">
    <location>
        <begin position="58"/>
        <end position="78"/>
    </location>
</feature>
<protein>
    <submittedName>
        <fullName evidence="2">Uncharacterized protein</fullName>
    </submittedName>
</protein>
<organism evidence="2 3">
    <name type="scientific">Streptomyces brasiliensis</name>
    <dbReference type="NCBI Taxonomy" id="1954"/>
    <lineage>
        <taxon>Bacteria</taxon>
        <taxon>Bacillati</taxon>
        <taxon>Actinomycetota</taxon>
        <taxon>Actinomycetes</taxon>
        <taxon>Kitasatosporales</taxon>
        <taxon>Streptomycetaceae</taxon>
        <taxon>Streptomyces</taxon>
    </lineage>
</organism>
<feature type="compositionally biased region" description="Pro residues" evidence="1">
    <location>
        <begin position="69"/>
        <end position="78"/>
    </location>
</feature>
<proteinExistence type="predicted"/>
<dbReference type="Proteomes" id="UP000657574">
    <property type="component" value="Unassembled WGS sequence"/>
</dbReference>